<gene>
    <name evidence="1" type="ORF">NDU88_005276</name>
</gene>
<reference evidence="1" key="1">
    <citation type="journal article" date="2022" name="bioRxiv">
        <title>Sequencing and chromosome-scale assembly of the giantPleurodeles waltlgenome.</title>
        <authorList>
            <person name="Brown T."/>
            <person name="Elewa A."/>
            <person name="Iarovenko S."/>
            <person name="Subramanian E."/>
            <person name="Araus A.J."/>
            <person name="Petzold A."/>
            <person name="Susuki M."/>
            <person name="Suzuki K.-i.T."/>
            <person name="Hayashi T."/>
            <person name="Toyoda A."/>
            <person name="Oliveira C."/>
            <person name="Osipova E."/>
            <person name="Leigh N.D."/>
            <person name="Simon A."/>
            <person name="Yun M.H."/>
        </authorList>
    </citation>
    <scope>NUCLEOTIDE SEQUENCE</scope>
    <source>
        <strain evidence="1">20211129_DDA</strain>
        <tissue evidence="1">Liver</tissue>
    </source>
</reference>
<accession>A0AAV7RLN6</accession>
<sequence>MAAVLACSSPQKKFKKFKAKSAEGCKVTRFPELVQEVVYQGSGAQEQVVVRRADSVFNEQPSTTRGTSARFECLDEEWLDVDEDVEEQVIPALKGVVRETTHTVLKVVRDHFGNRRRDVVAGSLPRGEEFKLGSVGFGVEWQYVGIGTRVNVASGARTEHMLFGLSGIPLFVGPKNKLLRGILVANWVWMGRGSKLAGWARVG</sequence>
<name>A0AAV7RLN6_PLEWA</name>
<dbReference type="EMBL" id="JANPWB010000009">
    <property type="protein sequence ID" value="KAJ1152501.1"/>
    <property type="molecule type" value="Genomic_DNA"/>
</dbReference>
<organism evidence="1 2">
    <name type="scientific">Pleurodeles waltl</name>
    <name type="common">Iberian ribbed newt</name>
    <dbReference type="NCBI Taxonomy" id="8319"/>
    <lineage>
        <taxon>Eukaryota</taxon>
        <taxon>Metazoa</taxon>
        <taxon>Chordata</taxon>
        <taxon>Craniata</taxon>
        <taxon>Vertebrata</taxon>
        <taxon>Euteleostomi</taxon>
        <taxon>Amphibia</taxon>
        <taxon>Batrachia</taxon>
        <taxon>Caudata</taxon>
        <taxon>Salamandroidea</taxon>
        <taxon>Salamandridae</taxon>
        <taxon>Pleurodelinae</taxon>
        <taxon>Pleurodeles</taxon>
    </lineage>
</organism>
<evidence type="ECO:0000313" key="2">
    <source>
        <dbReference type="Proteomes" id="UP001066276"/>
    </source>
</evidence>
<dbReference type="Proteomes" id="UP001066276">
    <property type="component" value="Chromosome 5"/>
</dbReference>
<protein>
    <submittedName>
        <fullName evidence="1">Uncharacterized protein</fullName>
    </submittedName>
</protein>
<evidence type="ECO:0000313" key="1">
    <source>
        <dbReference type="EMBL" id="KAJ1152501.1"/>
    </source>
</evidence>
<dbReference type="AlphaFoldDB" id="A0AAV7RLN6"/>
<comment type="caution">
    <text evidence="1">The sequence shown here is derived from an EMBL/GenBank/DDBJ whole genome shotgun (WGS) entry which is preliminary data.</text>
</comment>
<proteinExistence type="predicted"/>
<keyword evidence="2" id="KW-1185">Reference proteome</keyword>